<feature type="compositionally biased region" description="Basic and acidic residues" evidence="1">
    <location>
        <begin position="146"/>
        <end position="173"/>
    </location>
</feature>
<organism evidence="2 3">
    <name type="scientific">Dryococelus australis</name>
    <dbReference type="NCBI Taxonomy" id="614101"/>
    <lineage>
        <taxon>Eukaryota</taxon>
        <taxon>Metazoa</taxon>
        <taxon>Ecdysozoa</taxon>
        <taxon>Arthropoda</taxon>
        <taxon>Hexapoda</taxon>
        <taxon>Insecta</taxon>
        <taxon>Pterygota</taxon>
        <taxon>Neoptera</taxon>
        <taxon>Polyneoptera</taxon>
        <taxon>Phasmatodea</taxon>
        <taxon>Verophasmatodea</taxon>
        <taxon>Anareolatae</taxon>
        <taxon>Phasmatidae</taxon>
        <taxon>Eurycanthinae</taxon>
        <taxon>Dryococelus</taxon>
    </lineage>
</organism>
<feature type="compositionally biased region" description="Basic and acidic residues" evidence="1">
    <location>
        <begin position="1"/>
        <end position="17"/>
    </location>
</feature>
<name>A0ABQ9GND3_9NEOP</name>
<feature type="region of interest" description="Disordered" evidence="1">
    <location>
        <begin position="852"/>
        <end position="873"/>
    </location>
</feature>
<dbReference type="EMBL" id="JARBHB010000010">
    <property type="protein sequence ID" value="KAJ8873523.1"/>
    <property type="molecule type" value="Genomic_DNA"/>
</dbReference>
<evidence type="ECO:0000256" key="1">
    <source>
        <dbReference type="SAM" id="MobiDB-lite"/>
    </source>
</evidence>
<dbReference type="Proteomes" id="UP001159363">
    <property type="component" value="Chromosome 9"/>
</dbReference>
<feature type="region of interest" description="Disordered" evidence="1">
    <location>
        <begin position="131"/>
        <end position="178"/>
    </location>
</feature>
<feature type="region of interest" description="Disordered" evidence="1">
    <location>
        <begin position="1"/>
        <end position="54"/>
    </location>
</feature>
<sequence length="991" mass="110816">MERRPNERAGETGDPRENPLTNSIVGHDSHLRKSGDQAGTRKPGDLETERKTTSVTRATNERLVQSRTTKSKGKMGPQCYFVRTLPGRLSTNRKLLTRGWLNDVQPNEKVKRVLLLQKPINKGQLLEYGRRKREIPKKTPPNNGIVRHDSQMRKSEQEREREREREGERERESRVRRRGRKKCLPRALQLAGGQRTLRLLLCVPARVNKSATARSSECESSLSRHSRVNLTHWPTCHSLSLASSAVQGERFRLLYSRAHTAKFPLSTIFDNKISRQNTAITFSLSLPANFDAASQKQSSDTHKTPYDRVKRCQERITNINASERVNPIPAQRLNLAELVLCPVAPTSSPIGHRVILVPNQDPILSWFHCKIVAPTKLHDYGSPIRRSWFQRGLLRHPALCLEANQGTACRLTYNLTYTNNQALPGIRTQILPHPRSEYTSIIQEMRSIKHVNQLTSGNIGEVCSFREQNISAGALLYCTTRAVTKGRLLIGSYSRPLCLFCVIGVRVNQLISGKYRRSLLFPRAEHIGGSSTLLHDSRVCCFREQDISAGALLYCTTRAVTKGRLLIGSYSRPLCLFCVIGVRVNQLTSGKYRRSLLFPRAGHIDGNSTLLHDSRVCSFREQNISAGALLYCTTRAVTKGRLLIGSYSRPLCLFCVIGVCTHGILRGARLPASYQAFIGELFPDMLPTSYVILLVGVREPMCSEVCTHGILRGARLPASYQAFIGELFPDMLPTSYVILLVGVREPMCSEGRAAADVGCKNVLMLSRDVSGRTLIFSRDLPARSALSITVVNCYLSAGLPDYFLSKVSETAALAVNFRRTRHQDGGAGLQHVGMPFANQRSVTYSPGGGLANKESLAAPRSQSDTRSSPETRPANAIRELVNHFATACLPALWHRHNLQGDKQLPPCSYRIFTVALHRVSSPRLFSRVYAIRTQYNPSNKHLLCCSCVAESRDVYVFVTAPRLLAEHSAPLSDFTNQRRENRESLQNSKWA</sequence>
<gene>
    <name evidence="2" type="ORF">PR048_024341</name>
</gene>
<feature type="compositionally biased region" description="Polar residues" evidence="1">
    <location>
        <begin position="860"/>
        <end position="870"/>
    </location>
</feature>
<feature type="compositionally biased region" description="Basic and acidic residues" evidence="1">
    <location>
        <begin position="42"/>
        <end position="52"/>
    </location>
</feature>
<evidence type="ECO:0000313" key="2">
    <source>
        <dbReference type="EMBL" id="KAJ8873523.1"/>
    </source>
</evidence>
<evidence type="ECO:0000313" key="3">
    <source>
        <dbReference type="Proteomes" id="UP001159363"/>
    </source>
</evidence>
<reference evidence="2 3" key="1">
    <citation type="submission" date="2023-02" db="EMBL/GenBank/DDBJ databases">
        <title>LHISI_Scaffold_Assembly.</title>
        <authorList>
            <person name="Stuart O.P."/>
            <person name="Cleave R."/>
            <person name="Magrath M.J.L."/>
            <person name="Mikheyev A.S."/>
        </authorList>
    </citation>
    <scope>NUCLEOTIDE SEQUENCE [LARGE SCALE GENOMIC DNA]</scope>
    <source>
        <strain evidence="2">Daus_M_001</strain>
        <tissue evidence="2">Leg muscle</tissue>
    </source>
</reference>
<keyword evidence="3" id="KW-1185">Reference proteome</keyword>
<protein>
    <submittedName>
        <fullName evidence="2">Uncharacterized protein</fullName>
    </submittedName>
</protein>
<accession>A0ABQ9GND3</accession>
<comment type="caution">
    <text evidence="2">The sequence shown here is derived from an EMBL/GenBank/DDBJ whole genome shotgun (WGS) entry which is preliminary data.</text>
</comment>
<proteinExistence type="predicted"/>